<sequence length="136" mass="15862">MAKDKRNCTTRIKTVELHFLPDDMSEEEKRLRERILANSLLDAYRKWVADGKPTRDRSERDNARPKEFIHGSIVQLDQHVPANECHRWQLRAASDPDEDGVTTVLCKRFNGTREDAEAYLASMLDSRRHEPSEEIE</sequence>
<evidence type="ECO:0000313" key="1">
    <source>
        <dbReference type="EMBL" id="RHD56082.1"/>
    </source>
</evidence>
<dbReference type="Proteomes" id="UP000286050">
    <property type="component" value="Unassembled WGS sequence"/>
</dbReference>
<reference evidence="1 2" key="1">
    <citation type="submission" date="2018-08" db="EMBL/GenBank/DDBJ databases">
        <title>A genome reference for cultivated species of the human gut microbiota.</title>
        <authorList>
            <person name="Zou Y."/>
            <person name="Xue W."/>
            <person name="Luo G."/>
        </authorList>
    </citation>
    <scope>NUCLEOTIDE SEQUENCE [LARGE SCALE GENOMIC DNA]</scope>
    <source>
        <strain evidence="1 2">AM30-5LB</strain>
    </source>
</reference>
<proteinExistence type="predicted"/>
<dbReference type="EMBL" id="QSJI01000003">
    <property type="protein sequence ID" value="RHD56082.1"/>
    <property type="molecule type" value="Genomic_DNA"/>
</dbReference>
<dbReference type="AlphaFoldDB" id="A0A414FX48"/>
<evidence type="ECO:0000313" key="2">
    <source>
        <dbReference type="Proteomes" id="UP000286050"/>
    </source>
</evidence>
<accession>A0A414FX48</accession>
<gene>
    <name evidence="1" type="ORF">DW787_05220</name>
</gene>
<name>A0A414FX48_9ACTN</name>
<organism evidence="1 2">
    <name type="scientific">Collinsella intestinalis</name>
    <dbReference type="NCBI Taxonomy" id="147207"/>
    <lineage>
        <taxon>Bacteria</taxon>
        <taxon>Bacillati</taxon>
        <taxon>Actinomycetota</taxon>
        <taxon>Coriobacteriia</taxon>
        <taxon>Coriobacteriales</taxon>
        <taxon>Coriobacteriaceae</taxon>
        <taxon>Collinsella</taxon>
    </lineage>
</organism>
<protein>
    <submittedName>
        <fullName evidence="1">Uncharacterized protein</fullName>
    </submittedName>
</protein>
<comment type="caution">
    <text evidence="1">The sequence shown here is derived from an EMBL/GenBank/DDBJ whole genome shotgun (WGS) entry which is preliminary data.</text>
</comment>
<dbReference type="RefSeq" id="WP_118271932.1">
    <property type="nucleotide sequence ID" value="NZ_JAQECN010000015.1"/>
</dbReference>